<organism evidence="5">
    <name type="scientific">freshwater metagenome</name>
    <dbReference type="NCBI Taxonomy" id="449393"/>
    <lineage>
        <taxon>unclassified sequences</taxon>
        <taxon>metagenomes</taxon>
        <taxon>ecological metagenomes</taxon>
    </lineage>
</organism>
<dbReference type="Pfam" id="PF00440">
    <property type="entry name" value="TetR_N"/>
    <property type="match status" value="1"/>
</dbReference>
<name>A0A6J6HN89_9ZZZZ</name>
<keyword evidence="1" id="KW-0805">Transcription regulation</keyword>
<evidence type="ECO:0000256" key="1">
    <source>
        <dbReference type="ARBA" id="ARBA00023015"/>
    </source>
</evidence>
<evidence type="ECO:0000256" key="3">
    <source>
        <dbReference type="ARBA" id="ARBA00023163"/>
    </source>
</evidence>
<dbReference type="EMBL" id="CAEZUO010000075">
    <property type="protein sequence ID" value="CAB4612825.1"/>
    <property type="molecule type" value="Genomic_DNA"/>
</dbReference>
<accession>A0A6J6HN89</accession>
<gene>
    <name evidence="5" type="ORF">UFOPK1827_01401</name>
</gene>
<sequence length="217" mass="23019">MFVNVSLMSAAAVASSHNDLPVLERIVAAAARLIASQGLRATSVDDIASAAECGRATVYRYFPGGRAELLEVTLGQGVDRIFASCARVTDHAESLAEAAAGTINIAVLELSNDAVLQQLLVDEPDTIATLISPMRIEPLVERASEWGVDHFSRFVEPAIAAHVGEWCVRVVTDHLRSPAPVIDITDAALARALVETFLIPTLTPAIAAGLPNPIRSY</sequence>
<evidence type="ECO:0000313" key="5">
    <source>
        <dbReference type="EMBL" id="CAB4612825.1"/>
    </source>
</evidence>
<protein>
    <submittedName>
        <fullName evidence="5">Unannotated protein</fullName>
    </submittedName>
</protein>
<proteinExistence type="predicted"/>
<dbReference type="AlphaFoldDB" id="A0A6J6HN89"/>
<dbReference type="InterPro" id="IPR009057">
    <property type="entry name" value="Homeodomain-like_sf"/>
</dbReference>
<evidence type="ECO:0000259" key="4">
    <source>
        <dbReference type="PROSITE" id="PS50977"/>
    </source>
</evidence>
<dbReference type="PANTHER" id="PTHR30055">
    <property type="entry name" value="HTH-TYPE TRANSCRIPTIONAL REGULATOR RUTR"/>
    <property type="match status" value="1"/>
</dbReference>
<dbReference type="PROSITE" id="PS50977">
    <property type="entry name" value="HTH_TETR_2"/>
    <property type="match status" value="1"/>
</dbReference>
<dbReference type="GO" id="GO:0003700">
    <property type="term" value="F:DNA-binding transcription factor activity"/>
    <property type="evidence" value="ECO:0007669"/>
    <property type="project" value="TreeGrafter"/>
</dbReference>
<dbReference type="PANTHER" id="PTHR30055:SF234">
    <property type="entry name" value="HTH-TYPE TRANSCRIPTIONAL REGULATOR BETI"/>
    <property type="match status" value="1"/>
</dbReference>
<keyword evidence="2" id="KW-0238">DNA-binding</keyword>
<dbReference type="InterPro" id="IPR001647">
    <property type="entry name" value="HTH_TetR"/>
</dbReference>
<keyword evidence="3" id="KW-0804">Transcription</keyword>
<dbReference type="GO" id="GO:0000976">
    <property type="term" value="F:transcription cis-regulatory region binding"/>
    <property type="evidence" value="ECO:0007669"/>
    <property type="project" value="TreeGrafter"/>
</dbReference>
<evidence type="ECO:0000256" key="2">
    <source>
        <dbReference type="ARBA" id="ARBA00023125"/>
    </source>
</evidence>
<dbReference type="InterPro" id="IPR050109">
    <property type="entry name" value="HTH-type_TetR-like_transc_reg"/>
</dbReference>
<dbReference type="SUPFAM" id="SSF46689">
    <property type="entry name" value="Homeodomain-like"/>
    <property type="match status" value="1"/>
</dbReference>
<dbReference type="Gene3D" id="1.10.357.10">
    <property type="entry name" value="Tetracycline Repressor, domain 2"/>
    <property type="match status" value="1"/>
</dbReference>
<feature type="domain" description="HTH tetR-type" evidence="4">
    <location>
        <begin position="20"/>
        <end position="80"/>
    </location>
</feature>
<reference evidence="5" key="1">
    <citation type="submission" date="2020-05" db="EMBL/GenBank/DDBJ databases">
        <authorList>
            <person name="Chiriac C."/>
            <person name="Salcher M."/>
            <person name="Ghai R."/>
            <person name="Kavagutti S V."/>
        </authorList>
    </citation>
    <scope>NUCLEOTIDE SEQUENCE</scope>
</reference>